<dbReference type="OrthoDB" id="434126at2759"/>
<evidence type="ECO:0000256" key="9">
    <source>
        <dbReference type="SAM" id="Phobius"/>
    </source>
</evidence>
<accession>K8F2G3</accession>
<proteinExistence type="inferred from homology"/>
<sequence length="731" mass="82458">MPSSRALFESGVLLCFLLAFISLVSEGQFAALYGKNGLVPLKQLNDEGLLFSSISSSDNVDSAAAQGRNFAALYRKTFDLMRKTNYNVVWLAASSRFHSYEKFMECVLYLGVTLTFYWLMVDGRGRGGRGGGGRRKWYHFAFLVWTYGSMVDIGDAFLSFQWDVLLLECGIACAVGAVLFPPRKRTSSVEEENEDAQYAWIPRAILYKLMLMSGCVKIQSKCKTWLKLTALEYHFATQPLPTGLSRLIANGVSPRYKKIGVALTYVAEGPMAFLIVAPTKMARRAACLGQILFQVGIILSGNYAYFNLLTIVLSMASFAGGERKVVKTVDEKEENKGNDGEAARTLEKNKAKALPVLQHSMAMIATHLSLLFFIICTVNMFAPGKDGVKLRASSKNVNKRLTKFLDVAVPVSRTYLILIAVPLTYAYRGFLAKATKKEKENNEESFKIFTLRRCRDVLLMAYLLVITAPMREIAPNKQIAKVHPLLRANAEFLDTATSSIQRHMPTPLRRISSGYGLFRSMTGVGEDGKVARREIIFEIAPDADKVEDVEWTELTFKYKPGNVKKRPSFVAPHQPRLDWQMWFAALRGDGVFQDARYRWFSMFIIRILQKSPEVWKILDPSMQKHMNATTYLRISMFEYDFAPKKEEGDDVYVRKNLGELLPPTHLGSPEIEGLLNMAGPIDYEKETPALLEIPDVDAVTFVVSVMAVIFASHIFYNSRRKRNRRRKLKVS</sequence>
<gene>
    <name evidence="13" type="ORF">Bathy07g01340</name>
</gene>
<feature type="signal peptide" evidence="10">
    <location>
        <begin position="1"/>
        <end position="27"/>
    </location>
</feature>
<dbReference type="PANTHER" id="PTHR14463:SF5">
    <property type="entry name" value="LIPASE MATURATION FACTOR 2"/>
    <property type="match status" value="1"/>
</dbReference>
<dbReference type="STRING" id="41875.K8F2G3"/>
<evidence type="ECO:0000256" key="10">
    <source>
        <dbReference type="SAM" id="SignalP"/>
    </source>
</evidence>
<keyword evidence="7" id="KW-0325">Glycoprotein</keyword>
<dbReference type="EMBL" id="FO082272">
    <property type="protein sequence ID" value="CCO66270.1"/>
    <property type="molecule type" value="Genomic_DNA"/>
</dbReference>
<evidence type="ECO:0000256" key="7">
    <source>
        <dbReference type="ARBA" id="ARBA00023180"/>
    </source>
</evidence>
<keyword evidence="4" id="KW-0256">Endoplasmic reticulum</keyword>
<feature type="transmembrane region" description="Helical" evidence="9">
    <location>
        <begin position="361"/>
        <end position="383"/>
    </location>
</feature>
<dbReference type="Pfam" id="PF06762">
    <property type="entry name" value="LMF1"/>
    <property type="match status" value="1"/>
</dbReference>
<dbReference type="GeneID" id="19014624"/>
<reference evidence="13 14" key="1">
    <citation type="submission" date="2011-10" db="EMBL/GenBank/DDBJ databases">
        <authorList>
            <person name="Genoscope - CEA"/>
        </authorList>
    </citation>
    <scope>NUCLEOTIDE SEQUENCE [LARGE SCALE GENOMIC DNA]</scope>
    <source>
        <strain evidence="13 14">RCC 1105</strain>
    </source>
</reference>
<feature type="domain" description="Lipase maturation factor 1/2 N-terminal" evidence="11">
    <location>
        <begin position="159"/>
        <end position="318"/>
    </location>
</feature>
<feature type="transmembrane region" description="Helical" evidence="9">
    <location>
        <begin position="160"/>
        <end position="180"/>
    </location>
</feature>
<evidence type="ECO:0000313" key="13">
    <source>
        <dbReference type="EMBL" id="CCO66270.1"/>
    </source>
</evidence>
<dbReference type="Pfam" id="PF25179">
    <property type="entry name" value="LMF1_C"/>
    <property type="match status" value="1"/>
</dbReference>
<keyword evidence="14" id="KW-1185">Reference proteome</keyword>
<comment type="similarity">
    <text evidence="2">Belongs to the lipase maturation factor family.</text>
</comment>
<dbReference type="AlphaFoldDB" id="K8F2G3"/>
<evidence type="ECO:0000256" key="6">
    <source>
        <dbReference type="ARBA" id="ARBA00023136"/>
    </source>
</evidence>
<evidence type="ECO:0000256" key="4">
    <source>
        <dbReference type="ARBA" id="ARBA00022824"/>
    </source>
</evidence>
<evidence type="ECO:0000313" key="14">
    <source>
        <dbReference type="Proteomes" id="UP000198341"/>
    </source>
</evidence>
<keyword evidence="3 9" id="KW-0812">Transmembrane</keyword>
<protein>
    <recommendedName>
        <fullName evidence="8">Lipase maturation factor 2</fullName>
    </recommendedName>
</protein>
<dbReference type="GO" id="GO:0005789">
    <property type="term" value="C:endoplasmic reticulum membrane"/>
    <property type="evidence" value="ECO:0007669"/>
    <property type="project" value="UniProtKB-SubCell"/>
</dbReference>
<organism evidence="13 14">
    <name type="scientific">Bathycoccus prasinos</name>
    <dbReference type="NCBI Taxonomy" id="41875"/>
    <lineage>
        <taxon>Eukaryota</taxon>
        <taxon>Viridiplantae</taxon>
        <taxon>Chlorophyta</taxon>
        <taxon>Mamiellophyceae</taxon>
        <taxon>Mamiellales</taxon>
        <taxon>Bathycoccaceae</taxon>
        <taxon>Bathycoccus</taxon>
    </lineage>
</organism>
<feature type="transmembrane region" description="Helical" evidence="9">
    <location>
        <begin position="285"/>
        <end position="306"/>
    </location>
</feature>
<feature type="transmembrane region" description="Helical" evidence="9">
    <location>
        <begin position="404"/>
        <end position="427"/>
    </location>
</feature>
<keyword evidence="5 9" id="KW-1133">Transmembrane helix</keyword>
<evidence type="ECO:0000256" key="5">
    <source>
        <dbReference type="ARBA" id="ARBA00022989"/>
    </source>
</evidence>
<evidence type="ECO:0000256" key="3">
    <source>
        <dbReference type="ARBA" id="ARBA00022692"/>
    </source>
</evidence>
<dbReference type="RefSeq" id="XP_007512182.1">
    <property type="nucleotide sequence ID" value="XM_007512120.1"/>
</dbReference>
<dbReference type="InterPro" id="IPR009613">
    <property type="entry name" value="LMF"/>
</dbReference>
<dbReference type="eggNOG" id="ENOG502QTN6">
    <property type="taxonomic scope" value="Eukaryota"/>
</dbReference>
<feature type="domain" description="Lipase maturation factor 1/2 C-terminal" evidence="12">
    <location>
        <begin position="512"/>
        <end position="662"/>
    </location>
</feature>
<evidence type="ECO:0000256" key="2">
    <source>
        <dbReference type="ARBA" id="ARBA00005512"/>
    </source>
</evidence>
<feature type="transmembrane region" description="Helical" evidence="9">
    <location>
        <begin position="107"/>
        <end position="125"/>
    </location>
</feature>
<dbReference type="GO" id="GO:0051604">
    <property type="term" value="P:protein maturation"/>
    <property type="evidence" value="ECO:0007669"/>
    <property type="project" value="InterPro"/>
</dbReference>
<dbReference type="Proteomes" id="UP000198341">
    <property type="component" value="Chromosome 7"/>
</dbReference>
<evidence type="ECO:0000256" key="1">
    <source>
        <dbReference type="ARBA" id="ARBA00004477"/>
    </source>
</evidence>
<name>K8F2G3_9CHLO</name>
<evidence type="ECO:0000259" key="11">
    <source>
        <dbReference type="Pfam" id="PF06762"/>
    </source>
</evidence>
<keyword evidence="10" id="KW-0732">Signal</keyword>
<comment type="subcellular location">
    <subcellularLocation>
        <location evidence="1">Endoplasmic reticulum membrane</location>
        <topology evidence="1">Multi-pass membrane protein</topology>
    </subcellularLocation>
</comment>
<feature type="transmembrane region" description="Helical" evidence="9">
    <location>
        <begin position="698"/>
        <end position="716"/>
    </location>
</feature>
<dbReference type="PANTHER" id="PTHR14463">
    <property type="entry name" value="LIPASE MATURATION FACTOR"/>
    <property type="match status" value="1"/>
</dbReference>
<feature type="chain" id="PRO_5003917694" description="Lipase maturation factor 2" evidence="10">
    <location>
        <begin position="28"/>
        <end position="731"/>
    </location>
</feature>
<evidence type="ECO:0000256" key="8">
    <source>
        <dbReference type="ARBA" id="ARBA00040643"/>
    </source>
</evidence>
<dbReference type="InterPro" id="IPR057434">
    <property type="entry name" value="LMF1/2_N"/>
</dbReference>
<dbReference type="KEGG" id="bpg:Bathy07g01340"/>
<keyword evidence="6 9" id="KW-0472">Membrane</keyword>
<dbReference type="InterPro" id="IPR057433">
    <property type="entry name" value="LMF1/2_C"/>
</dbReference>
<evidence type="ECO:0000259" key="12">
    <source>
        <dbReference type="Pfam" id="PF25179"/>
    </source>
</evidence>